<protein>
    <submittedName>
        <fullName evidence="4">DNA (Cytosine-5-)-methyltransferase</fullName>
        <ecNumber evidence="4">2.1.1.37</ecNumber>
    </submittedName>
</protein>
<dbReference type="CDD" id="cd01038">
    <property type="entry name" value="Endonuclease_DUF559"/>
    <property type="match status" value="1"/>
</dbReference>
<dbReference type="InterPro" id="IPR047216">
    <property type="entry name" value="Endonuclease_DUF559_bact"/>
</dbReference>
<reference evidence="4 5" key="1">
    <citation type="submission" date="2011-04" db="EMBL/GenBank/DDBJ databases">
        <authorList>
            <person name="Muzny D."/>
            <person name="Qin X."/>
            <person name="Deng J."/>
            <person name="Jiang H."/>
            <person name="Liu Y."/>
            <person name="Qu J."/>
            <person name="Song X.-Z."/>
            <person name="Zhang L."/>
            <person name="Thornton R."/>
            <person name="Coyle M."/>
            <person name="Francisco L."/>
            <person name="Jackson L."/>
            <person name="Javaid M."/>
            <person name="Korchina V."/>
            <person name="Kovar C."/>
            <person name="Mata R."/>
            <person name="Mathew T."/>
            <person name="Ngo R."/>
            <person name="Nguyen L."/>
            <person name="Nguyen N."/>
            <person name="Okwuonu G."/>
            <person name="Ongeri F."/>
            <person name="Pham C."/>
            <person name="Simmons D."/>
            <person name="Wilczek-Boney K."/>
            <person name="Hale W."/>
            <person name="Jakkamsetti A."/>
            <person name="Pham P."/>
            <person name="Ruth R."/>
            <person name="San Lucas F."/>
            <person name="Warren J."/>
            <person name="Zhang J."/>
            <person name="Zhao Z."/>
            <person name="Zhou C."/>
            <person name="Zhu D."/>
            <person name="Lee S."/>
            <person name="Bess C."/>
            <person name="Blankenburg K."/>
            <person name="Forbes L."/>
            <person name="Fu Q."/>
            <person name="Gubbala S."/>
            <person name="Hirani K."/>
            <person name="Jayaseelan J.C."/>
            <person name="Lara F."/>
            <person name="Munidasa M."/>
            <person name="Palculict T."/>
            <person name="Patil S."/>
            <person name="Pu L.-L."/>
            <person name="Saada N."/>
            <person name="Tang L."/>
            <person name="Weissenberger G."/>
            <person name="Zhu Y."/>
            <person name="Hemphill L."/>
            <person name="Shang Y."/>
            <person name="Youmans B."/>
            <person name="Ayvaz T."/>
            <person name="Ross M."/>
            <person name="Santibanez J."/>
            <person name="Aqrawi P."/>
            <person name="Gross S."/>
            <person name="Joshi V."/>
            <person name="Fowler G."/>
            <person name="Nazareth L."/>
            <person name="Reid J."/>
            <person name="Worley K."/>
            <person name="Petrosino J."/>
            <person name="Highlander S."/>
            <person name="Gibbs R."/>
        </authorList>
    </citation>
    <scope>NUCLEOTIDE SEQUENCE [LARGE SCALE GENOMIC DNA]</scope>
    <source>
        <strain evidence="4 5">DSM 3688</strain>
    </source>
</reference>
<dbReference type="PATRIC" id="fig|908937.9.peg.1134"/>
<evidence type="ECO:0000256" key="1">
    <source>
        <dbReference type="SAM" id="MobiDB-lite"/>
    </source>
</evidence>
<evidence type="ECO:0000259" key="2">
    <source>
        <dbReference type="Pfam" id="PF04480"/>
    </source>
</evidence>
<dbReference type="STRING" id="908937.Prede_1084"/>
<dbReference type="HOGENOM" id="CLU_1523814_0_0_10"/>
<dbReference type="InterPro" id="IPR011335">
    <property type="entry name" value="Restrct_endonuc-II-like"/>
</dbReference>
<dbReference type="RefSeq" id="WP_005844855.1">
    <property type="nucleotide sequence ID" value="NC_019960.1"/>
</dbReference>
<dbReference type="eggNOG" id="COG2852">
    <property type="taxonomic scope" value="Bacteria"/>
</dbReference>
<dbReference type="GO" id="GO:0003886">
    <property type="term" value="F:DNA (cytosine-5-)-methyltransferase activity"/>
    <property type="evidence" value="ECO:0007669"/>
    <property type="project" value="UniProtKB-EC"/>
</dbReference>
<accession>F9D278</accession>
<reference evidence="3" key="2">
    <citation type="submission" date="2012-02" db="EMBL/GenBank/DDBJ databases">
        <title>Complete sequence of chromosome 1 of Prevotella dentalis DSM 3688.</title>
        <authorList>
            <consortium name="US DOE Joint Genome Institute (JGI-PGF)"/>
            <person name="Lucas S."/>
            <person name="Copeland A."/>
            <person name="Lapidus A."/>
            <person name="Glavina del Rio T."/>
            <person name="Dalin E."/>
            <person name="Tice H."/>
            <person name="Bruce D."/>
            <person name="Goodwin L."/>
            <person name="Pitluck S."/>
            <person name="Peters L."/>
            <person name="Mikhailova N."/>
            <person name="Chertkov O."/>
            <person name="Kyrpides N."/>
            <person name="Mavromatis K."/>
            <person name="Ivanova N."/>
            <person name="Brettin T."/>
            <person name="Detter J.C."/>
            <person name="Han C."/>
            <person name="Larimer F."/>
            <person name="Land M."/>
            <person name="Hauser L."/>
            <person name="Markowitz V."/>
            <person name="Cheng J.-F."/>
            <person name="Hugenholtz P."/>
            <person name="Woyke T."/>
            <person name="Wu D."/>
            <person name="Gronow S."/>
            <person name="Wellnitz S."/>
            <person name="Brambilla E."/>
            <person name="Klenk H.-P."/>
            <person name="Eisen J.A."/>
        </authorList>
    </citation>
    <scope>NUCLEOTIDE SEQUENCE [LARGE SCALE GENOMIC DNA]</scope>
    <source>
        <strain evidence="3">DSM 3688</strain>
    </source>
</reference>
<feature type="domain" description="DUF559" evidence="2">
    <location>
        <begin position="10"/>
        <end position="114"/>
    </location>
</feature>
<evidence type="ECO:0000313" key="4">
    <source>
        <dbReference type="EMBL" id="EGQ15896.1"/>
    </source>
</evidence>
<feature type="compositionally biased region" description="Basic residues" evidence="1">
    <location>
        <begin position="134"/>
        <end position="143"/>
    </location>
</feature>
<keyword evidence="6" id="KW-1185">Reference proteome</keyword>
<feature type="region of interest" description="Disordered" evidence="1">
    <location>
        <begin position="132"/>
        <end position="176"/>
    </location>
</feature>
<keyword evidence="4" id="KW-0808">Transferase</keyword>
<keyword evidence="4" id="KW-0489">Methyltransferase</keyword>
<dbReference type="Pfam" id="PF04480">
    <property type="entry name" value="DUF559"/>
    <property type="match status" value="1"/>
</dbReference>
<gene>
    <name evidence="4" type="primary">dcm</name>
    <name evidence="3" type="ordered locus">Prede_1084</name>
    <name evidence="4" type="ORF">HMPREF9136_0956</name>
</gene>
<dbReference type="AlphaFoldDB" id="F9D278"/>
<dbReference type="EC" id="2.1.1.37" evidence="4"/>
<organism evidence="4 5">
    <name type="scientific">Prevotella dentalis (strain ATCC 49559 / DSM 3688 / JCM 13448 / NCTC 12043 / ES 2772)</name>
    <name type="common">Mitsuokella dentalis</name>
    <dbReference type="NCBI Taxonomy" id="908937"/>
    <lineage>
        <taxon>Bacteria</taxon>
        <taxon>Pseudomonadati</taxon>
        <taxon>Bacteroidota</taxon>
        <taxon>Bacteroidia</taxon>
        <taxon>Bacteroidales</taxon>
        <taxon>Prevotellaceae</taxon>
        <taxon>Prevotella</taxon>
    </lineage>
</organism>
<evidence type="ECO:0000313" key="3">
    <source>
        <dbReference type="EMBL" id="AGB28418.1"/>
    </source>
</evidence>
<dbReference type="EMBL" id="AFPW01000012">
    <property type="protein sequence ID" value="EGQ15896.1"/>
    <property type="molecule type" value="Genomic_DNA"/>
</dbReference>
<reference evidence="6" key="3">
    <citation type="submission" date="2012-02" db="EMBL/GenBank/DDBJ databases">
        <title>Complete sequence of chromosome 1 of Prevotella dentalis DSM 3688.</title>
        <authorList>
            <person name="Lucas S."/>
            <person name="Copeland A."/>
            <person name="Lapidus A."/>
            <person name="Glavina del Rio T."/>
            <person name="Dalin E."/>
            <person name="Tice H."/>
            <person name="Bruce D."/>
            <person name="Goodwin L."/>
            <person name="Pitluck S."/>
            <person name="Peters L."/>
            <person name="Mikhailova N."/>
            <person name="Chertkov O."/>
            <person name="Kyrpides N."/>
            <person name="Mavromatis K."/>
            <person name="Ivanova N."/>
            <person name="Brettin T."/>
            <person name="Detter J.C."/>
            <person name="Han C."/>
            <person name="Larimer F."/>
            <person name="Land M."/>
            <person name="Hauser L."/>
            <person name="Markowitz V."/>
            <person name="Cheng J.-F."/>
            <person name="Hugenholtz P."/>
            <person name="Woyke T."/>
            <person name="Wu D."/>
            <person name="Gronow S."/>
            <person name="Wellnitz S."/>
            <person name="Brambilla E."/>
            <person name="Klenk H.-P."/>
            <person name="Eisen J.A."/>
        </authorList>
    </citation>
    <scope>NUCLEOTIDE SEQUENCE [LARGE SCALE GENOMIC DNA]</scope>
    <source>
        <strain evidence="6">ATCC 49559 / DSM 3688 / JCM 13448 / NCTC 12043 / ES 2772</strain>
    </source>
</reference>
<dbReference type="OrthoDB" id="9798754at2"/>
<dbReference type="PANTHER" id="PTHR38590">
    <property type="entry name" value="BLL0828 PROTEIN"/>
    <property type="match status" value="1"/>
</dbReference>
<dbReference type="InterPro" id="IPR007569">
    <property type="entry name" value="DUF559"/>
</dbReference>
<name>F9D278_PREDD</name>
<evidence type="ECO:0000313" key="6">
    <source>
        <dbReference type="Proteomes" id="UP000010862"/>
    </source>
</evidence>
<dbReference type="GO" id="GO:0032259">
    <property type="term" value="P:methylation"/>
    <property type="evidence" value="ECO:0007669"/>
    <property type="project" value="UniProtKB-KW"/>
</dbReference>
<dbReference type="Gene3D" id="3.40.960.10">
    <property type="entry name" value="VSR Endonuclease"/>
    <property type="match status" value="1"/>
</dbReference>
<proteinExistence type="predicted"/>
<dbReference type="KEGG" id="pdt:Prede_1084"/>
<sequence>MSDSNPIYTKDLRRQLRRDATSCELLLWHYIKGRQIEGLKFRRQHGYGPYVMDFFCTELRWCVEVDGKIHDTPENRQKDADRTSYLNQQGITVTRMKNEELENGVQGVVERLHETAMQLAADKHIQLPLGRGGTRIKKEKKTRFPGIYHNGLGRTEEPYKGCSDPQPPNLGGYDRS</sequence>
<dbReference type="Proteomes" id="UP000010862">
    <property type="component" value="Chromosome 1"/>
</dbReference>
<dbReference type="EMBL" id="CP003368">
    <property type="protein sequence ID" value="AGB28418.1"/>
    <property type="molecule type" value="Genomic_DNA"/>
</dbReference>
<dbReference type="PANTHER" id="PTHR38590:SF1">
    <property type="entry name" value="BLL0828 PROTEIN"/>
    <property type="match status" value="1"/>
</dbReference>
<evidence type="ECO:0000313" key="5">
    <source>
        <dbReference type="Proteomes" id="UP000007820"/>
    </source>
</evidence>
<dbReference type="Proteomes" id="UP000007820">
    <property type="component" value="Unassembled WGS sequence"/>
</dbReference>
<dbReference type="SUPFAM" id="SSF52980">
    <property type="entry name" value="Restriction endonuclease-like"/>
    <property type="match status" value="1"/>
</dbReference>